<keyword evidence="3" id="KW-1185">Reference proteome</keyword>
<proteinExistence type="predicted"/>
<name>A0A9Q0E0C6_9TELE</name>
<dbReference type="EMBL" id="JANIIK010000109">
    <property type="protein sequence ID" value="KAJ3598275.1"/>
    <property type="molecule type" value="Genomic_DNA"/>
</dbReference>
<sequence>MVALPPSPSPSPPYWAHLGPLPYPPAQWEHHGMSSEDDQGEANPTSTLTPVAQESGFQSPGVYTETESGFQSPGVYTGTESGFQSPGVYTGTESGFQSPEEGNYTDSQPDTITSYTFNPQDTPRQVTRTDTVAMAIQPASLWVVNELGEPVSLLLAPPPYSYDPNGNDLPQDPRVLQYYFNLGVQWYHQSCWQQAYTPPPVTTFHYLSQAPQPLPMHGRTFLLVGLNI</sequence>
<comment type="caution">
    <text evidence="2">The sequence shown here is derived from an EMBL/GenBank/DDBJ whole genome shotgun (WGS) entry which is preliminary data.</text>
</comment>
<feature type="compositionally biased region" description="Polar residues" evidence="1">
    <location>
        <begin position="104"/>
        <end position="124"/>
    </location>
</feature>
<dbReference type="OrthoDB" id="8963237at2759"/>
<feature type="region of interest" description="Disordered" evidence="1">
    <location>
        <begin position="1"/>
        <end position="124"/>
    </location>
</feature>
<organism evidence="2 3">
    <name type="scientific">Muraenolepis orangiensis</name>
    <name type="common">Patagonian moray cod</name>
    <dbReference type="NCBI Taxonomy" id="630683"/>
    <lineage>
        <taxon>Eukaryota</taxon>
        <taxon>Metazoa</taxon>
        <taxon>Chordata</taxon>
        <taxon>Craniata</taxon>
        <taxon>Vertebrata</taxon>
        <taxon>Euteleostomi</taxon>
        <taxon>Actinopterygii</taxon>
        <taxon>Neopterygii</taxon>
        <taxon>Teleostei</taxon>
        <taxon>Neoteleostei</taxon>
        <taxon>Acanthomorphata</taxon>
        <taxon>Zeiogadaria</taxon>
        <taxon>Gadariae</taxon>
        <taxon>Gadiformes</taxon>
        <taxon>Muraenolepidoidei</taxon>
        <taxon>Muraenolepididae</taxon>
        <taxon>Muraenolepis</taxon>
    </lineage>
</organism>
<feature type="compositionally biased region" description="Pro residues" evidence="1">
    <location>
        <begin position="1"/>
        <end position="13"/>
    </location>
</feature>
<reference evidence="2" key="1">
    <citation type="submission" date="2022-07" db="EMBL/GenBank/DDBJ databases">
        <title>Chromosome-level genome of Muraenolepis orangiensis.</title>
        <authorList>
            <person name="Kim J."/>
        </authorList>
    </citation>
    <scope>NUCLEOTIDE SEQUENCE</scope>
    <source>
        <strain evidence="2">KU_S4_2022</strain>
        <tissue evidence="2">Muscle</tissue>
    </source>
</reference>
<accession>A0A9Q0E0C6</accession>
<protein>
    <submittedName>
        <fullName evidence="2">Uncharacterized protein</fullName>
    </submittedName>
</protein>
<dbReference type="AlphaFoldDB" id="A0A9Q0E0C6"/>
<evidence type="ECO:0000256" key="1">
    <source>
        <dbReference type="SAM" id="MobiDB-lite"/>
    </source>
</evidence>
<gene>
    <name evidence="2" type="ORF">NHX12_001786</name>
</gene>
<evidence type="ECO:0000313" key="2">
    <source>
        <dbReference type="EMBL" id="KAJ3598275.1"/>
    </source>
</evidence>
<dbReference type="Proteomes" id="UP001148018">
    <property type="component" value="Unassembled WGS sequence"/>
</dbReference>
<feature type="compositionally biased region" description="Polar residues" evidence="1">
    <location>
        <begin position="42"/>
        <end position="58"/>
    </location>
</feature>
<evidence type="ECO:0000313" key="3">
    <source>
        <dbReference type="Proteomes" id="UP001148018"/>
    </source>
</evidence>